<dbReference type="PANTHER" id="PTHR36985">
    <property type="entry name" value="TRANSLOCATION AND ASSEMBLY MODULE SUBUNIT TAMB"/>
    <property type="match status" value="1"/>
</dbReference>
<dbReference type="KEGG" id="sbd:ATN00_16970"/>
<feature type="domain" description="Translocation and assembly module TamB C-terminal" evidence="6">
    <location>
        <begin position="1056"/>
        <end position="1394"/>
    </location>
</feature>
<dbReference type="OrthoDB" id="7784409at2"/>
<sequence>MADDQPVEATPKPPRPRRAWDGRWQRWVTAVLAALLLIVVGALAWLDTPSGHRFLVSRIAAISPPSGLRIRVERIDGSIYRRAVLHGLVLSDPKGRFFDAPRVELDWWPFAWLSNRLDIDRLVIPRATLHKLPRLNPSERQGPILPGFDIRLMQLSVDRLAIDRSITGRAQEATLSGDADIRGGRAIIDMSARVLNGEDALNITLDSRPDDDKFDLDVTMNAPKGGVLAVMAGLKQDANLRVHGKGSWTRWDGQFAGTLDAQPVIALDLTARKGRYSAKGSIEGPALAGNGLVERLSTPRLSVRAEGSMENRVIDGTLSLRSAAIDLTADGAIDLRNNALDNLLVDVKLSRPEALLRNMRGRDVVARIRLDGPFASPGYEYLLTAKQLVFDKTTISDVRADGKGRKAKNGPALIPVRLRARRLDGQGELVEGIFRNFALDGVLQLKGQQIISNPMEVRSDRLRGRLLMMADLKTGRYDFGLDGQINGLLIRGLGVVDLTSKLRAVPGPKGAFSLSGHALARMRRLDNSFLHSLGGGLPTLRSALALGPDGQLALHDLVLQSPLLSLNANGYRRRDGTFHFEGSGRHGQYGPLQLVLDGKIDRPAVDLVLHRPMDALGLSEVKARFDPDDTGYIFTAEGGSTLGPFTGNGAILLPQGGQAIVRVARLEVSGVTASGDIRPVTGGLDGQLAVVGPVTGTVGFRPVNAVQQLQLQLAANGAHFDGPTAIAVGRGKLDATILLDPDGTSIDATVQAQGLRVGGILLGRMAGTAKLVDGKGTVRGSLSGQRGRLFDLQGEAQVAPDRIRLSASGTIDRKPIRLTRAALLTRTQEGWHLSPATIRYAGGSLQLAGDLGSESVAIEARMQTLPLSLLDIAYDDLGLGGVATGTLSYAKPRGGMATGKVELRVRGLSRSGLSLSSRPVDVGVNAVLNQDRLATRMVFVSEGRTIGRAQALLTPLGRDGSLVERLNRAPFFAQLRYNGAADTLWRLTGVEIVDIVGPVNVTADIRGTLGEPVIAGTLATDNVAINSPVTGMRLSGVKAQGRFSGDRLVISSFAATARNGGSVTGTGSFTFKGTAGVGMDLALQADNATLLERDDLGATVTGPITLRSDGSGGTIGGNLKLIKSRFTLGRAAAVAQLPQLKVVEINRRGEELERPRGNAPWALAIKAQARNRLMVTGLGLDSEWRANLDLGGTVTNPAIAGTAQLVRGDYEFAGRRFELREGLIQFDGRTPVNPTLDITAEADVSDLTASIHVGGTGLSPDISFTSVPALPQDELLSRILFGTSITNLSAPEALQLASAVGSLQGQGGLDPINAVRRAAGLDRLRIIAADPTQGQGTSIAAGKYLTRKTYVELITDGQGYSATRIEYQVTRWLSLLGAISTLGRESANVRVSKDY</sequence>
<evidence type="ECO:0000256" key="4">
    <source>
        <dbReference type="ARBA" id="ARBA00023136"/>
    </source>
</evidence>
<evidence type="ECO:0000256" key="2">
    <source>
        <dbReference type="ARBA" id="ARBA00022692"/>
    </source>
</evidence>
<gene>
    <name evidence="7" type="ORF">ATN00_16970</name>
</gene>
<reference evidence="7 8" key="1">
    <citation type="submission" date="2015-11" db="EMBL/GenBank/DDBJ databases">
        <title>A Two-component Flavoprotein Monooxygenase System MeaXY Responsible for para-Hydroxylation of 2-Methyl-6-ethylaniline and 2,6-Diethylaniline in Sphingobium baderi DE-13.</title>
        <authorList>
            <person name="Cheng M."/>
            <person name="Meng Q."/>
            <person name="Yang Y."/>
            <person name="Chu C."/>
            <person name="Yan X."/>
            <person name="He J."/>
            <person name="Li S."/>
        </authorList>
    </citation>
    <scope>NUCLEOTIDE SEQUENCE [LARGE SCALE GENOMIC DNA]</scope>
    <source>
        <strain evidence="7 8">DE-13</strain>
    </source>
</reference>
<protein>
    <recommendedName>
        <fullName evidence="6">Translocation and assembly module TamB C-terminal domain-containing protein</fullName>
    </recommendedName>
</protein>
<dbReference type="Pfam" id="PF04357">
    <property type="entry name" value="TamB"/>
    <property type="match status" value="1"/>
</dbReference>
<dbReference type="GO" id="GO:0005886">
    <property type="term" value="C:plasma membrane"/>
    <property type="evidence" value="ECO:0007669"/>
    <property type="project" value="InterPro"/>
</dbReference>
<name>A0A0S3F251_9SPHN</name>
<dbReference type="InterPro" id="IPR007452">
    <property type="entry name" value="TamB_C"/>
</dbReference>
<dbReference type="Proteomes" id="UP000056968">
    <property type="component" value="Chromosome"/>
</dbReference>
<keyword evidence="3 5" id="KW-1133">Transmembrane helix</keyword>
<dbReference type="GO" id="GO:0009306">
    <property type="term" value="P:protein secretion"/>
    <property type="evidence" value="ECO:0007669"/>
    <property type="project" value="InterPro"/>
</dbReference>
<dbReference type="GO" id="GO:0097347">
    <property type="term" value="C:TAM protein secretion complex"/>
    <property type="evidence" value="ECO:0007669"/>
    <property type="project" value="TreeGrafter"/>
</dbReference>
<dbReference type="EMBL" id="CP013264">
    <property type="protein sequence ID" value="ALR21740.1"/>
    <property type="molecule type" value="Genomic_DNA"/>
</dbReference>
<keyword evidence="8" id="KW-1185">Reference proteome</keyword>
<dbReference type="STRING" id="1332080.ATN00_16970"/>
<evidence type="ECO:0000313" key="8">
    <source>
        <dbReference type="Proteomes" id="UP000056968"/>
    </source>
</evidence>
<evidence type="ECO:0000256" key="1">
    <source>
        <dbReference type="ARBA" id="ARBA00004167"/>
    </source>
</evidence>
<evidence type="ECO:0000313" key="7">
    <source>
        <dbReference type="EMBL" id="ALR21740.1"/>
    </source>
</evidence>
<accession>A0A0S3F251</accession>
<keyword evidence="2 5" id="KW-0812">Transmembrane</keyword>
<evidence type="ECO:0000259" key="6">
    <source>
        <dbReference type="Pfam" id="PF04357"/>
    </source>
</evidence>
<evidence type="ECO:0000256" key="3">
    <source>
        <dbReference type="ARBA" id="ARBA00022989"/>
    </source>
</evidence>
<dbReference type="PANTHER" id="PTHR36985:SF1">
    <property type="entry name" value="TRANSLOCATION AND ASSEMBLY MODULE SUBUNIT TAMB"/>
    <property type="match status" value="1"/>
</dbReference>
<evidence type="ECO:0000256" key="5">
    <source>
        <dbReference type="SAM" id="Phobius"/>
    </source>
</evidence>
<comment type="subcellular location">
    <subcellularLocation>
        <location evidence="1">Membrane</location>
        <topology evidence="1">Single-pass membrane protein</topology>
    </subcellularLocation>
</comment>
<dbReference type="RefSeq" id="WP_062066771.1">
    <property type="nucleotide sequence ID" value="NZ_CP013264.1"/>
</dbReference>
<organism evidence="7 8">
    <name type="scientific">Sphingobium baderi</name>
    <dbReference type="NCBI Taxonomy" id="1332080"/>
    <lineage>
        <taxon>Bacteria</taxon>
        <taxon>Pseudomonadati</taxon>
        <taxon>Pseudomonadota</taxon>
        <taxon>Alphaproteobacteria</taxon>
        <taxon>Sphingomonadales</taxon>
        <taxon>Sphingomonadaceae</taxon>
        <taxon>Sphingobium</taxon>
    </lineage>
</organism>
<keyword evidence="4 5" id="KW-0472">Membrane</keyword>
<proteinExistence type="predicted"/>
<feature type="transmembrane region" description="Helical" evidence="5">
    <location>
        <begin position="27"/>
        <end position="46"/>
    </location>
</feature>